<dbReference type="Proteomes" id="UP001220610">
    <property type="component" value="Chromosome"/>
</dbReference>
<evidence type="ECO:0000256" key="1">
    <source>
        <dbReference type="SAM" id="MobiDB-lite"/>
    </source>
</evidence>
<accession>A0AAJ5WQ16</accession>
<dbReference type="EMBL" id="CP119311">
    <property type="protein sequence ID" value="WEK34647.1"/>
    <property type="molecule type" value="Genomic_DNA"/>
</dbReference>
<evidence type="ECO:0000313" key="3">
    <source>
        <dbReference type="Proteomes" id="UP001220610"/>
    </source>
</evidence>
<reference evidence="2" key="1">
    <citation type="submission" date="2023-03" db="EMBL/GenBank/DDBJ databases">
        <title>Andean soil-derived lignocellulolytic bacterial consortium as a source of novel taxa and putative plastic-active enzymes.</title>
        <authorList>
            <person name="Diaz-Garcia L."/>
            <person name="Chuvochina M."/>
            <person name="Feuerriegel G."/>
            <person name="Bunk B."/>
            <person name="Sproer C."/>
            <person name="Streit W.R."/>
            <person name="Rodriguez L.M."/>
            <person name="Overmann J."/>
            <person name="Jimenez D.J."/>
        </authorList>
    </citation>
    <scope>NUCLEOTIDE SEQUENCE</scope>
    <source>
        <strain evidence="2">MAG 7</strain>
    </source>
</reference>
<proteinExistence type="predicted"/>
<name>A0AAJ5WQ16_9BACT</name>
<feature type="region of interest" description="Disordered" evidence="1">
    <location>
        <begin position="1"/>
        <end position="51"/>
    </location>
</feature>
<dbReference type="AlphaFoldDB" id="A0AAJ5WQ16"/>
<evidence type="ECO:0000313" key="2">
    <source>
        <dbReference type="EMBL" id="WEK34647.1"/>
    </source>
</evidence>
<sequence>MSLTSNNKQNDKKAKKSHLSNNAAGSKFIPKQGKASGFSKKPVKTGGTRGS</sequence>
<organism evidence="2 3">
    <name type="scientific">Candidatus Pseudobacter hemicellulosilyticus</name>
    <dbReference type="NCBI Taxonomy" id="3121375"/>
    <lineage>
        <taxon>Bacteria</taxon>
        <taxon>Pseudomonadati</taxon>
        <taxon>Bacteroidota</taxon>
        <taxon>Chitinophagia</taxon>
        <taxon>Chitinophagales</taxon>
        <taxon>Chitinophagaceae</taxon>
        <taxon>Pseudobacter</taxon>
    </lineage>
</organism>
<gene>
    <name evidence="2" type="ORF">P0Y53_19345</name>
</gene>
<protein>
    <submittedName>
        <fullName evidence="2">Uncharacterized protein</fullName>
    </submittedName>
</protein>